<name>A9HC89_GLUDA</name>
<dbReference type="KEGG" id="gdi:GDI0971"/>
<dbReference type="OrthoDB" id="9780211at2"/>
<dbReference type="InterPro" id="IPR050892">
    <property type="entry name" value="ADP-ribose_metab_enzymes"/>
</dbReference>
<organism evidence="3 4">
    <name type="scientific">Gluconacetobacter diazotrophicus (strain ATCC 49037 / DSM 5601 / CCUG 37298 / CIP 103539 / LMG 7603 / PAl5)</name>
    <dbReference type="NCBI Taxonomy" id="272568"/>
    <lineage>
        <taxon>Bacteria</taxon>
        <taxon>Pseudomonadati</taxon>
        <taxon>Pseudomonadota</taxon>
        <taxon>Alphaproteobacteria</taxon>
        <taxon>Acetobacterales</taxon>
        <taxon>Acetobacteraceae</taxon>
        <taxon>Gluconacetobacter</taxon>
    </lineage>
</organism>
<comment type="catalytic activity">
    <reaction evidence="1">
        <text>an N-(ADP-alpha-D-ribosyl)-thymidine in DNA + H2O = a thymidine in DNA + ADP-D-ribose</text>
        <dbReference type="Rhea" id="RHEA:71655"/>
        <dbReference type="Rhea" id="RHEA-COMP:13556"/>
        <dbReference type="Rhea" id="RHEA-COMP:18051"/>
        <dbReference type="ChEBI" id="CHEBI:15377"/>
        <dbReference type="ChEBI" id="CHEBI:57967"/>
        <dbReference type="ChEBI" id="CHEBI:137386"/>
        <dbReference type="ChEBI" id="CHEBI:191199"/>
    </reaction>
    <physiologicalReaction direction="left-to-right" evidence="1">
        <dbReference type="Rhea" id="RHEA:71656"/>
    </physiologicalReaction>
</comment>
<feature type="domain" description="Macro" evidence="2">
    <location>
        <begin position="1"/>
        <end position="167"/>
    </location>
</feature>
<dbReference type="RefSeq" id="WP_012223837.1">
    <property type="nucleotide sequence ID" value="NC_010125.1"/>
</dbReference>
<dbReference type="PANTHER" id="PTHR12521">
    <property type="entry name" value="PROTEIN C6ORF130"/>
    <property type="match status" value="1"/>
</dbReference>
<dbReference type="Pfam" id="PF01661">
    <property type="entry name" value="Macro"/>
    <property type="match status" value="1"/>
</dbReference>
<dbReference type="Proteomes" id="UP000001176">
    <property type="component" value="Chromosome"/>
</dbReference>
<proteinExistence type="predicted"/>
<evidence type="ECO:0000259" key="2">
    <source>
        <dbReference type="PROSITE" id="PS51154"/>
    </source>
</evidence>
<dbReference type="CDD" id="cd02901">
    <property type="entry name" value="Macro_Poa1p-like"/>
    <property type="match status" value="1"/>
</dbReference>
<dbReference type="PROSITE" id="PS51154">
    <property type="entry name" value="MACRO"/>
    <property type="match status" value="1"/>
</dbReference>
<evidence type="ECO:0000313" key="3">
    <source>
        <dbReference type="EMBL" id="CAP54914.1"/>
    </source>
</evidence>
<dbReference type="InterPro" id="IPR002589">
    <property type="entry name" value="Macro_dom"/>
</dbReference>
<dbReference type="GO" id="GO:0140291">
    <property type="term" value="P:peptidyl-glutamate ADP-deribosylation"/>
    <property type="evidence" value="ECO:0007669"/>
    <property type="project" value="TreeGrafter"/>
</dbReference>
<evidence type="ECO:0000313" key="4">
    <source>
        <dbReference type="Proteomes" id="UP000001176"/>
    </source>
</evidence>
<sequence length="351" mass="39375">MTIEYKSGDMFDEPAEAIVNTVNCVGVMGKGVALEFKRRWPDNFRAYKRLCDAGKLSPGEMFIFQIGDLLQKGDRQFLINFPTKQHWKAKSKIEYVEHGLENFMHQVRELGIKSVVMPPLGCGNGGLDWNEVRPLIEEKLSSLPDVKFIVFAPSTGVCQVTEQENVPSGLTIPRATMMVALGELEKYFGGHFTRLTAQKLVYFMQVLGSDFGLTYSKAKFGPYSEQLHGIFKVMERKQYISGYEGDDHEVVVTPSTFAASDDFLKSNEVDVSPLVQKLSLLVEGYESPYGMELLSSVHYLAITEGITTQPEMSEALESWNDHKRESFPRTAVTTALGRLIEDECLEIVANV</sequence>
<dbReference type="SUPFAM" id="SSF52949">
    <property type="entry name" value="Macro domain-like"/>
    <property type="match status" value="1"/>
</dbReference>
<dbReference type="AlphaFoldDB" id="A9HC89"/>
<protein>
    <recommendedName>
        <fullName evidence="2">Macro domain-containing protein</fullName>
    </recommendedName>
</protein>
<dbReference type="InterPro" id="IPR043472">
    <property type="entry name" value="Macro_dom-like"/>
</dbReference>
<dbReference type="Gene3D" id="3.40.220.10">
    <property type="entry name" value="Leucine Aminopeptidase, subunit E, domain 1"/>
    <property type="match status" value="1"/>
</dbReference>
<keyword evidence="4" id="KW-1185">Reference proteome</keyword>
<evidence type="ECO:0000256" key="1">
    <source>
        <dbReference type="ARBA" id="ARBA00035885"/>
    </source>
</evidence>
<dbReference type="EMBL" id="AM889285">
    <property type="protein sequence ID" value="CAP54914.1"/>
    <property type="molecule type" value="Genomic_DNA"/>
</dbReference>
<accession>A9HC89</accession>
<dbReference type="PANTHER" id="PTHR12521:SF0">
    <property type="entry name" value="ADP-RIBOSE GLYCOHYDROLASE OARD1"/>
    <property type="match status" value="1"/>
</dbReference>
<reference evidence="3 4" key="1">
    <citation type="journal article" date="2009" name="BMC Genomics">
        <title>Complete genome sequence of the sugarcane nitrogen-fixing endophyte Gluconacetobacter diazotrophicus Pal5.</title>
        <authorList>
            <person name="Bertalan M."/>
            <person name="Albano R."/>
            <person name="Padua V."/>
            <person name="Rouws L."/>
            <person name="Rojas C."/>
            <person name="Hemerly A."/>
            <person name="Teixeira K."/>
            <person name="Schwab S."/>
            <person name="Araujo J."/>
            <person name="Oliveira A."/>
            <person name="Franca L."/>
            <person name="Magalhaes V."/>
            <person name="Alqueres S."/>
            <person name="Cardoso A."/>
            <person name="Almeida W."/>
            <person name="Loureiro M.M."/>
            <person name="Nogueira E."/>
            <person name="Cidade D."/>
            <person name="Oliveira D."/>
            <person name="Simao T."/>
            <person name="Macedo J."/>
            <person name="Valadao A."/>
            <person name="Dreschsel M."/>
            <person name="Freitas F."/>
            <person name="Vidal M."/>
            <person name="Guedes H."/>
            <person name="Rodrigues E."/>
            <person name="Meneses C."/>
            <person name="Brioso P."/>
            <person name="Pozzer L."/>
            <person name="Figueiredo D."/>
            <person name="Montano H."/>
            <person name="Junior J."/>
            <person name="Filho G."/>
            <person name="Flores V."/>
            <person name="Ferreira B."/>
            <person name="Branco A."/>
            <person name="Gonzalez P."/>
            <person name="Guillobel H."/>
            <person name="Lemos M."/>
            <person name="Seibel L."/>
            <person name="Macedo J."/>
            <person name="Alves-Ferreira M."/>
            <person name="Sachetto-Martins G."/>
            <person name="Coelho A."/>
            <person name="Santos E."/>
            <person name="Amaral G."/>
            <person name="Neves A."/>
            <person name="Pacheco A.B."/>
            <person name="Carvalho D."/>
            <person name="Lery L."/>
            <person name="Bisch P."/>
            <person name="Rossle S.C."/>
            <person name="Urmenyi T."/>
            <person name="Kruger W.V."/>
            <person name="Martins O."/>
            <person name="Baldani J.I."/>
            <person name="Ferreira P.C."/>
        </authorList>
    </citation>
    <scope>NUCLEOTIDE SEQUENCE [LARGE SCALE GENOMIC DNA]</scope>
    <source>
        <strain evidence="4">ATCC 49037 / DSM 5601 / CCUG 37298 / CIP 103539 / LMG 7603 / PAl5</strain>
    </source>
</reference>
<dbReference type="SMART" id="SM00506">
    <property type="entry name" value="A1pp"/>
    <property type="match status" value="1"/>
</dbReference>
<gene>
    <name evidence="3" type="ordered locus">GDI0971</name>
</gene>